<dbReference type="RefSeq" id="WP_129897545.1">
    <property type="nucleotide sequence ID" value="NZ_RYUH01000010.1"/>
</dbReference>
<dbReference type="GO" id="GO:0004190">
    <property type="term" value="F:aspartic-type endopeptidase activity"/>
    <property type="evidence" value="ECO:0007669"/>
    <property type="project" value="InterPro"/>
</dbReference>
<accession>A0A4Q5A1Y6</accession>
<feature type="transmembrane region" description="Helical" evidence="1">
    <location>
        <begin position="104"/>
        <end position="123"/>
    </location>
</feature>
<keyword evidence="1" id="KW-1133">Transmembrane helix</keyword>
<dbReference type="EMBL" id="RYUH01000010">
    <property type="protein sequence ID" value="RYQ10394.1"/>
    <property type="molecule type" value="Genomic_DNA"/>
</dbReference>
<protein>
    <submittedName>
        <fullName evidence="3">Peptidase A24</fullName>
    </submittedName>
</protein>
<evidence type="ECO:0000259" key="2">
    <source>
        <dbReference type="Pfam" id="PF01478"/>
    </source>
</evidence>
<dbReference type="Pfam" id="PF01478">
    <property type="entry name" value="Peptidase_A24"/>
    <property type="match status" value="1"/>
</dbReference>
<feature type="transmembrane region" description="Helical" evidence="1">
    <location>
        <begin position="135"/>
        <end position="152"/>
    </location>
</feature>
<dbReference type="InterPro" id="IPR000045">
    <property type="entry name" value="Prepilin_IV_endopep_pep"/>
</dbReference>
<gene>
    <name evidence="3" type="ORF">PG2093B_0977</name>
</gene>
<feature type="transmembrane region" description="Helical" evidence="1">
    <location>
        <begin position="55"/>
        <end position="75"/>
    </location>
</feature>
<evidence type="ECO:0000313" key="4">
    <source>
        <dbReference type="Proteomes" id="UP000292568"/>
    </source>
</evidence>
<keyword evidence="1" id="KW-0812">Transmembrane</keyword>
<dbReference type="Proteomes" id="UP000292568">
    <property type="component" value="Unassembled WGS sequence"/>
</dbReference>
<dbReference type="Gene3D" id="1.20.120.1220">
    <property type="match status" value="1"/>
</dbReference>
<dbReference type="GO" id="GO:0016020">
    <property type="term" value="C:membrane"/>
    <property type="evidence" value="ECO:0007669"/>
    <property type="project" value="InterPro"/>
</dbReference>
<proteinExistence type="predicted"/>
<reference evidence="3 4" key="1">
    <citation type="submission" date="2018-12" db="EMBL/GenBank/DDBJ databases">
        <title>Unveiling genomic diversity among members of the Bifidobacterium pseudolongum species, a widely distributed gut commensal of the animal kingdom.</title>
        <authorList>
            <person name="Lugli G.A."/>
            <person name="Duranti S."/>
            <person name="Albert K."/>
            <person name="Mancabelli L."/>
            <person name="Napoli S."/>
            <person name="Viappiani A."/>
            <person name="Anzalone R."/>
            <person name="Longhi G."/>
            <person name="Milani C."/>
            <person name="Turroni F."/>
            <person name="Alessandri G."/>
            <person name="Sela D.A."/>
            <person name="Van Sinderen D."/>
            <person name="Ventura M."/>
        </authorList>
    </citation>
    <scope>NUCLEOTIDE SEQUENCE [LARGE SCALE GENOMIC DNA]</scope>
    <source>
        <strain evidence="3 4">2093B</strain>
    </source>
</reference>
<organism evidence="3 4">
    <name type="scientific">Bifidobacterium pseudolongum subsp. globosum</name>
    <dbReference type="NCBI Taxonomy" id="1690"/>
    <lineage>
        <taxon>Bacteria</taxon>
        <taxon>Bacillati</taxon>
        <taxon>Actinomycetota</taxon>
        <taxon>Actinomycetes</taxon>
        <taxon>Bifidobacteriales</taxon>
        <taxon>Bifidobacteriaceae</taxon>
        <taxon>Bifidobacterium</taxon>
    </lineage>
</organism>
<name>A0A4Q5A1Y6_9BIFI</name>
<dbReference type="AlphaFoldDB" id="A0A4Q5A1Y6"/>
<feature type="domain" description="Prepilin type IV endopeptidase peptidase" evidence="2">
    <location>
        <begin position="11"/>
        <end position="113"/>
    </location>
</feature>
<comment type="caution">
    <text evidence="3">The sequence shown here is derived from an EMBL/GenBank/DDBJ whole genome shotgun (WGS) entry which is preliminary data.</text>
</comment>
<evidence type="ECO:0000313" key="3">
    <source>
        <dbReference type="EMBL" id="RYQ10394.1"/>
    </source>
</evidence>
<feature type="transmembrane region" description="Helical" evidence="1">
    <location>
        <begin position="28"/>
        <end position="48"/>
    </location>
</feature>
<keyword evidence="1" id="KW-0472">Membrane</keyword>
<evidence type="ECO:0000256" key="1">
    <source>
        <dbReference type="SAM" id="Phobius"/>
    </source>
</evidence>
<sequence length="153" mass="15760">MPYLCYLPSLLFGIAVSAHDVRTRRIPRAWIMCGVLCQLAAFTVAAAYAGRWEALAGALTGMVAGAGIQLALALMRPGAVGLGDVTLCALVGCAVGGHSSTAFVLWWMCMAAIGAGWILAWQALRHMQMTGAGKVPFAPVIVAAGVAAIAFLG</sequence>